<evidence type="ECO:0000259" key="2">
    <source>
        <dbReference type="PROSITE" id="PS50181"/>
    </source>
</evidence>
<accession>S7S3M9</accession>
<dbReference type="KEGG" id="gtr:GLOTRDRAFT_135118"/>
<dbReference type="Pfam" id="PF12937">
    <property type="entry name" value="F-box-like"/>
    <property type="match status" value="1"/>
</dbReference>
<dbReference type="InterPro" id="IPR001810">
    <property type="entry name" value="F-box_dom"/>
</dbReference>
<dbReference type="Proteomes" id="UP000030669">
    <property type="component" value="Unassembled WGS sequence"/>
</dbReference>
<dbReference type="PANTHER" id="PTHR38926:SF5">
    <property type="entry name" value="F-BOX AND LEUCINE-RICH REPEAT PROTEIN 6"/>
    <property type="match status" value="1"/>
</dbReference>
<organism evidence="3 4">
    <name type="scientific">Gloeophyllum trabeum (strain ATCC 11539 / FP-39264 / Madison 617)</name>
    <name type="common">Brown rot fungus</name>
    <dbReference type="NCBI Taxonomy" id="670483"/>
    <lineage>
        <taxon>Eukaryota</taxon>
        <taxon>Fungi</taxon>
        <taxon>Dikarya</taxon>
        <taxon>Basidiomycota</taxon>
        <taxon>Agaricomycotina</taxon>
        <taxon>Agaricomycetes</taxon>
        <taxon>Gloeophyllales</taxon>
        <taxon>Gloeophyllaceae</taxon>
        <taxon>Gloeophyllum</taxon>
    </lineage>
</organism>
<dbReference type="eggNOG" id="ENOG502SJ3W">
    <property type="taxonomic scope" value="Eukaryota"/>
</dbReference>
<dbReference type="Gene3D" id="1.20.1280.50">
    <property type="match status" value="1"/>
</dbReference>
<dbReference type="InterPro" id="IPR036047">
    <property type="entry name" value="F-box-like_dom_sf"/>
</dbReference>
<proteinExistence type="predicted"/>
<evidence type="ECO:0000313" key="3">
    <source>
        <dbReference type="EMBL" id="EPQ60434.1"/>
    </source>
</evidence>
<dbReference type="SUPFAM" id="SSF52047">
    <property type="entry name" value="RNI-like"/>
    <property type="match status" value="1"/>
</dbReference>
<dbReference type="OrthoDB" id="3226575at2759"/>
<keyword evidence="4" id="KW-1185">Reference proteome</keyword>
<dbReference type="PANTHER" id="PTHR38926">
    <property type="entry name" value="F-BOX DOMAIN CONTAINING PROTEIN, EXPRESSED"/>
    <property type="match status" value="1"/>
</dbReference>
<feature type="domain" description="F-box" evidence="2">
    <location>
        <begin position="129"/>
        <end position="189"/>
    </location>
</feature>
<dbReference type="GeneID" id="19303257"/>
<dbReference type="HOGENOM" id="CLU_020637_0_0_1"/>
<dbReference type="SUPFAM" id="SSF81383">
    <property type="entry name" value="F-box domain"/>
    <property type="match status" value="1"/>
</dbReference>
<dbReference type="AlphaFoldDB" id="S7S3M9"/>
<reference evidence="3 4" key="1">
    <citation type="journal article" date="2012" name="Science">
        <title>The Paleozoic origin of enzymatic lignin decomposition reconstructed from 31 fungal genomes.</title>
        <authorList>
            <person name="Floudas D."/>
            <person name="Binder M."/>
            <person name="Riley R."/>
            <person name="Barry K."/>
            <person name="Blanchette R.A."/>
            <person name="Henrissat B."/>
            <person name="Martinez A.T."/>
            <person name="Otillar R."/>
            <person name="Spatafora J.W."/>
            <person name="Yadav J.S."/>
            <person name="Aerts A."/>
            <person name="Benoit I."/>
            <person name="Boyd A."/>
            <person name="Carlson A."/>
            <person name="Copeland A."/>
            <person name="Coutinho P.M."/>
            <person name="de Vries R.P."/>
            <person name="Ferreira P."/>
            <person name="Findley K."/>
            <person name="Foster B."/>
            <person name="Gaskell J."/>
            <person name="Glotzer D."/>
            <person name="Gorecki P."/>
            <person name="Heitman J."/>
            <person name="Hesse C."/>
            <person name="Hori C."/>
            <person name="Igarashi K."/>
            <person name="Jurgens J.A."/>
            <person name="Kallen N."/>
            <person name="Kersten P."/>
            <person name="Kohler A."/>
            <person name="Kuees U."/>
            <person name="Kumar T.K.A."/>
            <person name="Kuo A."/>
            <person name="LaButti K."/>
            <person name="Larrondo L.F."/>
            <person name="Lindquist E."/>
            <person name="Ling A."/>
            <person name="Lombard V."/>
            <person name="Lucas S."/>
            <person name="Lundell T."/>
            <person name="Martin R."/>
            <person name="McLaughlin D.J."/>
            <person name="Morgenstern I."/>
            <person name="Morin E."/>
            <person name="Murat C."/>
            <person name="Nagy L.G."/>
            <person name="Nolan M."/>
            <person name="Ohm R.A."/>
            <person name="Patyshakuliyeva A."/>
            <person name="Rokas A."/>
            <person name="Ruiz-Duenas F.J."/>
            <person name="Sabat G."/>
            <person name="Salamov A."/>
            <person name="Samejima M."/>
            <person name="Schmutz J."/>
            <person name="Slot J.C."/>
            <person name="St John F."/>
            <person name="Stenlid J."/>
            <person name="Sun H."/>
            <person name="Sun S."/>
            <person name="Syed K."/>
            <person name="Tsang A."/>
            <person name="Wiebenga A."/>
            <person name="Young D."/>
            <person name="Pisabarro A."/>
            <person name="Eastwood D.C."/>
            <person name="Martin F."/>
            <person name="Cullen D."/>
            <person name="Grigoriev I.V."/>
            <person name="Hibbett D.S."/>
        </authorList>
    </citation>
    <scope>NUCLEOTIDE SEQUENCE [LARGE SCALE GENOMIC DNA]</scope>
    <source>
        <strain evidence="3 4">ATCC 11539</strain>
    </source>
</reference>
<sequence>MLSERPPVQFSINPSVGVPVFIPQPQAKGPYKLLSVKNTTPPTPLRRPSANAEYGYRWNDESILRCRLMMEEEPTRRYTDDQVQAVRERAREYGRRLQLIDTIPQADYWRRQDAYQSFSFARYLLLWRIFPINDLPPEILSHIFRFVALSSRTPKEAVNSRLHLTWVCRHWRGLAIGDPVLWSTVWFRLRRHSVGTFSSPCMERSLAWLERASQAVLDVMITALPQHLQLTPLSSLDAGKADTHIVHQLLHLIAPKLPQLRTLIVGLESPMCDLAFQILYNALSAGLVPARLEHLEIRRLEAERREALPTISNQAPLPFLGSEASALRYLALDGVTVEWSQSSFGNLTSLEISSTHFKNLPNFDMDLPRILRCCPNLEELGLGAGFEKLSAEGMDVEPVPLDQLHSLTFYETAPSNVSCLLCMFTAPCLRSLTLSHMGSEDCIILFSGLMGRFPELRYLALEELETSENDHAVNVMIRWFLSTPDLRYFKAKNTCESCVFDALLYVESSTEQPALRATPDPPKEILTSNYPLKSGKAIVCPKLALLEVHVADVDSVIEFAQQRQALGAPLKKIYAGEGLLADLEKDDVADLQEASELWILPAGQNSPESQELRRPASLRSESNLWA</sequence>
<dbReference type="Gene3D" id="3.80.10.10">
    <property type="entry name" value="Ribonuclease Inhibitor"/>
    <property type="match status" value="1"/>
</dbReference>
<name>S7S3M9_GLOTA</name>
<dbReference type="OMA" id="IFHYVVW"/>
<feature type="region of interest" description="Disordered" evidence="1">
    <location>
        <begin position="606"/>
        <end position="626"/>
    </location>
</feature>
<dbReference type="EMBL" id="KB469296">
    <property type="protein sequence ID" value="EPQ60434.1"/>
    <property type="molecule type" value="Genomic_DNA"/>
</dbReference>
<protein>
    <recommendedName>
        <fullName evidence="2">F-box domain-containing protein</fullName>
    </recommendedName>
</protein>
<gene>
    <name evidence="3" type="ORF">GLOTRDRAFT_135118</name>
</gene>
<dbReference type="InterPro" id="IPR032675">
    <property type="entry name" value="LRR_dom_sf"/>
</dbReference>
<dbReference type="PROSITE" id="PS50181">
    <property type="entry name" value="FBOX"/>
    <property type="match status" value="1"/>
</dbReference>
<dbReference type="RefSeq" id="XP_007860845.1">
    <property type="nucleotide sequence ID" value="XM_007862654.1"/>
</dbReference>
<evidence type="ECO:0000313" key="4">
    <source>
        <dbReference type="Proteomes" id="UP000030669"/>
    </source>
</evidence>
<evidence type="ECO:0000256" key="1">
    <source>
        <dbReference type="SAM" id="MobiDB-lite"/>
    </source>
</evidence>
<dbReference type="STRING" id="670483.S7S3M9"/>